<dbReference type="PROSITE" id="PS50294">
    <property type="entry name" value="WD_REPEATS_REGION"/>
    <property type="match status" value="1"/>
</dbReference>
<keyword evidence="6" id="KW-1185">Reference proteome</keyword>
<feature type="repeat" description="WD" evidence="3">
    <location>
        <begin position="149"/>
        <end position="190"/>
    </location>
</feature>
<feature type="repeat" description="WD" evidence="3">
    <location>
        <begin position="274"/>
        <end position="315"/>
    </location>
</feature>
<dbReference type="SMART" id="SM00320">
    <property type="entry name" value="WD40"/>
    <property type="match status" value="7"/>
</dbReference>
<keyword evidence="1 3" id="KW-0853">WD repeat</keyword>
<dbReference type="InterPro" id="IPR001680">
    <property type="entry name" value="WD40_rpt"/>
</dbReference>
<reference evidence="5 6" key="1">
    <citation type="submission" date="2019-08" db="EMBL/GenBank/DDBJ databases">
        <authorList>
            <person name="Dhanesh K."/>
            <person name="Kumar G."/>
            <person name="Sasikala C."/>
            <person name="Venkata Ramana C."/>
        </authorList>
    </citation>
    <scope>NUCLEOTIDE SEQUENCE [LARGE SCALE GENOMIC DNA]</scope>
    <source>
        <strain evidence="5 6">JC645</strain>
    </source>
</reference>
<feature type="region of interest" description="Disordered" evidence="4">
    <location>
        <begin position="1"/>
        <end position="35"/>
    </location>
</feature>
<sequence>MGEAGVAVRRARPATSSTIGRFRPAPGEPSRMPQQLVAPPRIGTVSRRSLLLSLASGISTRGTFAGALSADEGTDPSDPSATWTSGRASRTIGPVRQKTIELQPISADYGRTVVRSIAADPRGQLIAVAGDDHAIRLLNVQTLQTVATLQGHSDLIRTLAFDAQGRRLVSAGNDGQLIVWDRQTDFQVLQRMAAGMALTCVRFSPDGREMAAVGFESDLYLIGRADGDSPRLNCACNDLRAVAYRGDGAMLVVAGRSGDLHLFDRGSNRLVGGFPVHRGRAHALTFAPSSPVVVSVGEDGVVGLFDTEAKQVVAKVPVTSGKLFSLSIVDSEHLAVAGSDNVIRIVDVTVGRVVEQLSGHVGSIAALASHGGQLFSGGYDATLRRWILEGIQNDRERIAERDRPIDR</sequence>
<dbReference type="Pfam" id="PF00400">
    <property type="entry name" value="WD40"/>
    <property type="match status" value="3"/>
</dbReference>
<dbReference type="InterPro" id="IPR050505">
    <property type="entry name" value="WDR55/POC1"/>
</dbReference>
<name>A0A5M6DBB2_9BACT</name>
<dbReference type="Proteomes" id="UP000324479">
    <property type="component" value="Unassembled WGS sequence"/>
</dbReference>
<evidence type="ECO:0000313" key="6">
    <source>
        <dbReference type="Proteomes" id="UP000324479"/>
    </source>
</evidence>
<keyword evidence="2" id="KW-0677">Repeat</keyword>
<evidence type="ECO:0000256" key="4">
    <source>
        <dbReference type="SAM" id="MobiDB-lite"/>
    </source>
</evidence>
<dbReference type="InterPro" id="IPR015943">
    <property type="entry name" value="WD40/YVTN_repeat-like_dom_sf"/>
</dbReference>
<dbReference type="PANTHER" id="PTHR44019:SF8">
    <property type="entry name" value="POC1 CENTRIOLAR PROTEIN HOMOLOG"/>
    <property type="match status" value="1"/>
</dbReference>
<accession>A0A5M6DBB2</accession>
<dbReference type="InterPro" id="IPR011047">
    <property type="entry name" value="Quinoprotein_ADH-like_sf"/>
</dbReference>
<dbReference type="SUPFAM" id="SSF50998">
    <property type="entry name" value="Quinoprotein alcohol dehydrogenase-like"/>
    <property type="match status" value="1"/>
</dbReference>
<dbReference type="PANTHER" id="PTHR44019">
    <property type="entry name" value="WD REPEAT-CONTAINING PROTEIN 55"/>
    <property type="match status" value="1"/>
</dbReference>
<feature type="region of interest" description="Disordered" evidence="4">
    <location>
        <begin position="67"/>
        <end position="90"/>
    </location>
</feature>
<organism evidence="5 6">
    <name type="scientific">Roseiconus nitratireducens</name>
    <dbReference type="NCBI Taxonomy" id="2605748"/>
    <lineage>
        <taxon>Bacteria</taxon>
        <taxon>Pseudomonadati</taxon>
        <taxon>Planctomycetota</taxon>
        <taxon>Planctomycetia</taxon>
        <taxon>Pirellulales</taxon>
        <taxon>Pirellulaceae</taxon>
        <taxon>Roseiconus</taxon>
    </lineage>
</organism>
<dbReference type="EMBL" id="VWOX01000005">
    <property type="protein sequence ID" value="KAA5543602.1"/>
    <property type="molecule type" value="Genomic_DNA"/>
</dbReference>
<evidence type="ECO:0000256" key="3">
    <source>
        <dbReference type="PROSITE-ProRule" id="PRU00221"/>
    </source>
</evidence>
<evidence type="ECO:0000256" key="2">
    <source>
        <dbReference type="ARBA" id="ARBA00022737"/>
    </source>
</evidence>
<dbReference type="Gene3D" id="2.130.10.10">
    <property type="entry name" value="YVTN repeat-like/Quinoprotein amine dehydrogenase"/>
    <property type="match status" value="2"/>
</dbReference>
<protein>
    <submittedName>
        <fullName evidence="5">WD40 repeat domain-containing protein</fullName>
    </submittedName>
</protein>
<gene>
    <name evidence="5" type="ORF">FYK55_10335</name>
</gene>
<dbReference type="PROSITE" id="PS50082">
    <property type="entry name" value="WD_REPEATS_2"/>
    <property type="match status" value="2"/>
</dbReference>
<evidence type="ECO:0000256" key="1">
    <source>
        <dbReference type="ARBA" id="ARBA00022574"/>
    </source>
</evidence>
<comment type="caution">
    <text evidence="5">The sequence shown here is derived from an EMBL/GenBank/DDBJ whole genome shotgun (WGS) entry which is preliminary data.</text>
</comment>
<proteinExistence type="predicted"/>
<dbReference type="AlphaFoldDB" id="A0A5M6DBB2"/>
<feature type="compositionally biased region" description="Polar residues" evidence="4">
    <location>
        <begin position="77"/>
        <end position="88"/>
    </location>
</feature>
<evidence type="ECO:0000313" key="5">
    <source>
        <dbReference type="EMBL" id="KAA5543602.1"/>
    </source>
</evidence>